<feature type="compositionally biased region" description="Basic residues" evidence="1">
    <location>
        <begin position="163"/>
        <end position="173"/>
    </location>
</feature>
<feature type="region of interest" description="Disordered" evidence="1">
    <location>
        <begin position="519"/>
        <end position="539"/>
    </location>
</feature>
<dbReference type="VEuPathDB" id="TriTrypDB:Tc_MARK_2614"/>
<gene>
    <name evidence="2" type="ORF">C3747_225g9</name>
</gene>
<dbReference type="VEuPathDB" id="TriTrypDB:TCSYLVIO_003919"/>
<name>A0A2V2VRU1_TRYCR</name>
<dbReference type="VEuPathDB" id="TriTrypDB:TcCLB.504253.40"/>
<protein>
    <submittedName>
        <fullName evidence="2">Uncharacterized protein</fullName>
    </submittedName>
</protein>
<evidence type="ECO:0000256" key="1">
    <source>
        <dbReference type="SAM" id="MobiDB-lite"/>
    </source>
</evidence>
<dbReference type="VEuPathDB" id="TriTrypDB:TcBrA4_0122580"/>
<organism evidence="2 3">
    <name type="scientific">Trypanosoma cruzi</name>
    <dbReference type="NCBI Taxonomy" id="5693"/>
    <lineage>
        <taxon>Eukaryota</taxon>
        <taxon>Discoba</taxon>
        <taxon>Euglenozoa</taxon>
        <taxon>Kinetoplastea</taxon>
        <taxon>Metakinetoplastina</taxon>
        <taxon>Trypanosomatida</taxon>
        <taxon>Trypanosomatidae</taxon>
        <taxon>Trypanosoma</taxon>
        <taxon>Schizotrypanum</taxon>
    </lineage>
</organism>
<feature type="compositionally biased region" description="Polar residues" evidence="1">
    <location>
        <begin position="109"/>
        <end position="138"/>
    </location>
</feature>
<dbReference type="EMBL" id="PRFC01000225">
    <property type="protein sequence ID" value="PWU98854.1"/>
    <property type="molecule type" value="Genomic_DNA"/>
</dbReference>
<dbReference type="VEuPathDB" id="TriTrypDB:TcG_01969"/>
<dbReference type="VEuPathDB" id="TriTrypDB:TcCL_NonESM02397"/>
<feature type="compositionally biased region" description="Low complexity" evidence="1">
    <location>
        <begin position="61"/>
        <end position="79"/>
    </location>
</feature>
<dbReference type="AlphaFoldDB" id="A0A2V2VRU1"/>
<dbReference type="VEuPathDB" id="TriTrypDB:C3747_225g9"/>
<dbReference type="VEuPathDB" id="TriTrypDB:TcCL_NonESM02396"/>
<dbReference type="VEuPathDB" id="TriTrypDB:ECC02_007098"/>
<feature type="region of interest" description="Disordered" evidence="1">
    <location>
        <begin position="61"/>
        <end position="190"/>
    </location>
</feature>
<dbReference type="Proteomes" id="UP000246078">
    <property type="component" value="Unassembled WGS sequence"/>
</dbReference>
<proteinExistence type="predicted"/>
<sequence>MRRCVSAAATSPTAAIITAWRGSAPATGALATWRSAYFHSSRFLGRKSGGSKKLGAGASINTTAGASSSPSSPVTNATTGTSGEFVGAPEGAGGGNDAAGKATAKEHQTTASAVSSPSTGVSLPTASVDASASINNRNTNDDGRASFPSSATPSGKGSAATMKKPRVPQRRKSMQNSEDCAASPEKVNDTMRLSKKEPTHMNRLATDGVVSVEPDEEDVVVERASITKLFMLSDSVASIFCALPQNQRSIDNYLREVDQAVLPPSASDHRAGGVGTVMHGDDGYTGQSKEAVARSEIAERVLSEERANHTLCIHVRDMDQLVPPPDLLLNSTADEPTKTATTGGARRRKVLRKEKKSGAVNKTSLTPIERILALHEWQMKALERARGSQERFKVPDDYHAITRVRFHDPPKADLTVVQGSGCGKTVADVLATMNRGLNNNDMNADDHREEDIFDGNETLDDESGATLLSKPFALKPLLSVVASCIPRREPALGSRCGEETFFSSGAPYSSSSFCSSTAVTTARKTKRSKRTDSEAKKTADSAKMGVELLGHRVPPMPRFTTRVTVLVEHDELEPVDLLSMAERSTTRKEDVDNKKSASRKKRVPRIYCHIADGGEY</sequence>
<dbReference type="VEuPathDB" id="TriTrypDB:TCDM_03573"/>
<feature type="compositionally biased region" description="Basic and acidic residues" evidence="1">
    <location>
        <begin position="530"/>
        <end position="539"/>
    </location>
</feature>
<evidence type="ECO:0000313" key="3">
    <source>
        <dbReference type="Proteomes" id="UP000246078"/>
    </source>
</evidence>
<dbReference type="VEuPathDB" id="TriTrypDB:TcCLB.507737.10"/>
<dbReference type="OrthoDB" id="266575at2759"/>
<feature type="compositionally biased region" description="Basic and acidic residues" evidence="1">
    <location>
        <begin position="584"/>
        <end position="595"/>
    </location>
</feature>
<comment type="caution">
    <text evidence="2">The sequence shown here is derived from an EMBL/GenBank/DDBJ whole genome shotgun (WGS) entry which is preliminary data.</text>
</comment>
<feature type="region of interest" description="Disordered" evidence="1">
    <location>
        <begin position="580"/>
        <end position="600"/>
    </location>
</feature>
<dbReference type="VEuPathDB" id="TriTrypDB:BCY84_19028"/>
<evidence type="ECO:0000313" key="2">
    <source>
        <dbReference type="EMBL" id="PWU98854.1"/>
    </source>
</evidence>
<reference evidence="2 3" key="1">
    <citation type="journal article" date="2018" name="Microb. Genom.">
        <title>Expanding an expanded genome: long-read sequencing of Trypanosoma cruzi.</title>
        <authorList>
            <person name="Berna L."/>
            <person name="Rodriguez M."/>
            <person name="Chiribao M.L."/>
            <person name="Parodi-Talice A."/>
            <person name="Pita S."/>
            <person name="Rijo G."/>
            <person name="Alvarez-Valin F."/>
            <person name="Robello C."/>
        </authorList>
    </citation>
    <scope>NUCLEOTIDE SEQUENCE [LARGE SCALE GENOMIC DNA]</scope>
    <source>
        <strain evidence="2 3">TCC</strain>
    </source>
</reference>
<dbReference type="VEuPathDB" id="TriTrypDB:C4B63_20g24"/>
<dbReference type="OMA" id="EAWIGTC"/>
<accession>A0A2V2VRU1</accession>